<feature type="compositionally biased region" description="Low complexity" evidence="3">
    <location>
        <begin position="389"/>
        <end position="400"/>
    </location>
</feature>
<dbReference type="Gene3D" id="1.20.58.1880">
    <property type="match status" value="1"/>
</dbReference>
<dbReference type="SUPFAM" id="SSF46689">
    <property type="entry name" value="Homeodomain-like"/>
    <property type="match status" value="1"/>
</dbReference>
<organism evidence="5 6">
    <name type="scientific">Cyanidiococcus yangmingshanensis</name>
    <dbReference type="NCBI Taxonomy" id="2690220"/>
    <lineage>
        <taxon>Eukaryota</taxon>
        <taxon>Rhodophyta</taxon>
        <taxon>Bangiophyceae</taxon>
        <taxon>Cyanidiales</taxon>
        <taxon>Cyanidiaceae</taxon>
        <taxon>Cyanidiococcus</taxon>
    </lineage>
</organism>
<accession>A0A7J7IJ50</accession>
<proteinExistence type="predicted"/>
<gene>
    <name evidence="5" type="ORF">F1559_002100</name>
</gene>
<feature type="region of interest" description="Disordered" evidence="3">
    <location>
        <begin position="578"/>
        <end position="630"/>
    </location>
</feature>
<name>A0A7J7IJ50_9RHOD</name>
<dbReference type="PANTHER" id="PTHR21677:SF1">
    <property type="entry name" value="PROTEIN CRAMPED-LIKE"/>
    <property type="match status" value="1"/>
</dbReference>
<dbReference type="PROSITE" id="PS51293">
    <property type="entry name" value="SANT"/>
    <property type="match status" value="1"/>
</dbReference>
<keyword evidence="1" id="KW-0238">DNA-binding</keyword>
<dbReference type="Pfam" id="PF15963">
    <property type="entry name" value="Myb_DNA-bind_7"/>
    <property type="match status" value="1"/>
</dbReference>
<evidence type="ECO:0000313" key="6">
    <source>
        <dbReference type="Proteomes" id="UP000530660"/>
    </source>
</evidence>
<feature type="compositionally biased region" description="Basic and acidic residues" evidence="3">
    <location>
        <begin position="179"/>
        <end position="200"/>
    </location>
</feature>
<keyword evidence="6" id="KW-1185">Reference proteome</keyword>
<evidence type="ECO:0000256" key="3">
    <source>
        <dbReference type="SAM" id="MobiDB-lite"/>
    </source>
</evidence>
<feature type="compositionally biased region" description="Basic and acidic residues" evidence="3">
    <location>
        <begin position="606"/>
        <end position="621"/>
    </location>
</feature>
<dbReference type="OrthoDB" id="2339771at2759"/>
<feature type="region of interest" description="Disordered" evidence="3">
    <location>
        <begin position="175"/>
        <end position="200"/>
    </location>
</feature>
<dbReference type="GO" id="GO:0003682">
    <property type="term" value="F:chromatin binding"/>
    <property type="evidence" value="ECO:0007669"/>
    <property type="project" value="InterPro"/>
</dbReference>
<feature type="compositionally biased region" description="Polar residues" evidence="3">
    <location>
        <begin position="595"/>
        <end position="605"/>
    </location>
</feature>
<dbReference type="EMBL" id="VWRR01000009">
    <property type="protein sequence ID" value="KAF6002709.1"/>
    <property type="molecule type" value="Genomic_DNA"/>
</dbReference>
<dbReference type="InterPro" id="IPR001005">
    <property type="entry name" value="SANT/Myb"/>
</dbReference>
<feature type="region of interest" description="Disordered" evidence="3">
    <location>
        <begin position="678"/>
        <end position="722"/>
    </location>
</feature>
<comment type="caution">
    <text evidence="5">The sequence shown here is derived from an EMBL/GenBank/DDBJ whole genome shotgun (WGS) entry which is preliminary data.</text>
</comment>
<dbReference type="InterPro" id="IPR039467">
    <property type="entry name" value="TFIIIB_B''_Myb"/>
</dbReference>
<dbReference type="GO" id="GO:0003677">
    <property type="term" value="F:DNA binding"/>
    <property type="evidence" value="ECO:0007669"/>
    <property type="project" value="UniProtKB-KW"/>
</dbReference>
<dbReference type="CDD" id="cd00167">
    <property type="entry name" value="SANT"/>
    <property type="match status" value="1"/>
</dbReference>
<feature type="compositionally biased region" description="Polar residues" evidence="3">
    <location>
        <begin position="678"/>
        <end position="699"/>
    </location>
</feature>
<dbReference type="InterPro" id="IPR017884">
    <property type="entry name" value="SANT_dom"/>
</dbReference>
<keyword evidence="2" id="KW-0539">Nucleus</keyword>
<evidence type="ECO:0000313" key="5">
    <source>
        <dbReference type="EMBL" id="KAF6002709.1"/>
    </source>
</evidence>
<evidence type="ECO:0000256" key="1">
    <source>
        <dbReference type="ARBA" id="ARBA00023125"/>
    </source>
</evidence>
<dbReference type="GO" id="GO:0005634">
    <property type="term" value="C:nucleus"/>
    <property type="evidence" value="ECO:0007669"/>
    <property type="project" value="TreeGrafter"/>
</dbReference>
<sequence length="748" mass="80356">MESTVVLGGDTTGCVSSSAREGYELGDRSAAPVDVSGAPFPLWANAFGNSNGSFFGFGLDQGASLQHLPSLLLGNSTLLGHTQAGTTLHALESESAGCRPPAVQGGKCGGLQSCEREPNNATFRASSTYEKTPGYLAQPSTPTFPADRAASLENVTSRTEHRVEVKRPKLAGCQVGETGQDKSERVEERTASGANDESKRTGVAPVNVGVWSDAEMELFYKALREVGRDFHAIARIVRTRSASQVTGVFHRCLRRAIDPVKRAAMIHPNIAVIAESLHLFDRVLQPDLQIRILLAARELEGRADEKRGTNSPALNQICMVSGKCSSLSEAINWTTALLSILNQETTTRKQSANGLESVSRGFAGLASRPGGHVSMRCDGSPDGPPDGPPDGCSPLDPGPLSVSPSAPPEIYAAVTRKKELSLQIVPLPGSLEEIELERFNKNPRILLTLRLTRKINAVFDYLAEKWGPCITASYQDPQRGQQPLRPEHALRLRVCTDSAYTTGVMELDALWNEAACRNARENGLSHWLSRATDGDALLVGDIHRRCGSPAHIRLQYAWIRVDSDSCLAPGRNRPSFCALDPAPRGIQHPSDSRSETAPSQSFSTETQREKTRPPADTEKNTGESSGHANGALHRAEEQIIKHTGSRRNFGPDLDDAQCSTDSLLQTLLYGMNTTSSVHGNTHSGSNAINEPTAATQNVPSVPRDRDPSVGHGHTGNRLGLGTNLGDSSSSWLFSLVTMRPAEPKPSCG</sequence>
<dbReference type="PANTHER" id="PTHR21677">
    <property type="entry name" value="CRAMPED PROTEIN"/>
    <property type="match status" value="1"/>
</dbReference>
<evidence type="ECO:0000259" key="4">
    <source>
        <dbReference type="PROSITE" id="PS51293"/>
    </source>
</evidence>
<dbReference type="SMART" id="SM00717">
    <property type="entry name" value="SANT"/>
    <property type="match status" value="1"/>
</dbReference>
<protein>
    <recommendedName>
        <fullName evidence="4">SANT domain-containing protein</fullName>
    </recommendedName>
</protein>
<dbReference type="AlphaFoldDB" id="A0A7J7IJ50"/>
<feature type="region of interest" description="Disordered" evidence="3">
    <location>
        <begin position="373"/>
        <end position="407"/>
    </location>
</feature>
<reference evidence="5 6" key="1">
    <citation type="journal article" date="2020" name="J. Phycol.">
        <title>Comparative genome analysis reveals Cyanidiococcus gen. nov., a new extremophilic red algal genus sister to Cyanidioschyzon (Cyanidioschyzonaceae, Rhodophyta).</title>
        <authorList>
            <person name="Liu S.-L."/>
            <person name="Chiang Y.-R."/>
            <person name="Yoon H.S."/>
            <person name="Fu H.-Y."/>
        </authorList>
    </citation>
    <scope>NUCLEOTIDE SEQUENCE [LARGE SCALE GENOMIC DNA]</scope>
    <source>
        <strain evidence="5 6">THAL066</strain>
    </source>
</reference>
<dbReference type="GO" id="GO:0007389">
    <property type="term" value="P:pattern specification process"/>
    <property type="evidence" value="ECO:0007669"/>
    <property type="project" value="TreeGrafter"/>
</dbReference>
<dbReference type="InterPro" id="IPR055315">
    <property type="entry name" value="Cramped-like"/>
</dbReference>
<evidence type="ECO:0000256" key="2">
    <source>
        <dbReference type="ARBA" id="ARBA00023242"/>
    </source>
</evidence>
<dbReference type="InterPro" id="IPR009057">
    <property type="entry name" value="Homeodomain-like_sf"/>
</dbReference>
<feature type="domain" description="SANT" evidence="4">
    <location>
        <begin position="210"/>
        <end position="245"/>
    </location>
</feature>
<dbReference type="Proteomes" id="UP000530660">
    <property type="component" value="Unassembled WGS sequence"/>
</dbReference>